<keyword evidence="6" id="KW-0964">Secreted</keyword>
<gene>
    <name evidence="25" type="ORF">G7Z17_g2050</name>
</gene>
<dbReference type="SUPFAM" id="SSF52279">
    <property type="entry name" value="Beta-D-glucan exohydrolase, C-terminal domain"/>
    <property type="match status" value="1"/>
</dbReference>
<evidence type="ECO:0000256" key="12">
    <source>
        <dbReference type="ARBA" id="ARBA00023326"/>
    </source>
</evidence>
<dbReference type="Pfam" id="PF00933">
    <property type="entry name" value="Glyco_hydro_3"/>
    <property type="match status" value="1"/>
</dbReference>
<evidence type="ECO:0000259" key="22">
    <source>
        <dbReference type="Pfam" id="PF00933"/>
    </source>
</evidence>
<evidence type="ECO:0000256" key="3">
    <source>
        <dbReference type="ARBA" id="ARBA00004987"/>
    </source>
</evidence>
<comment type="catalytic activity">
    <reaction evidence="1">
        <text>Hydrolysis of terminal, non-reducing beta-D-glucosyl residues with release of beta-D-glucose.</text>
        <dbReference type="EC" id="3.2.1.21"/>
    </reaction>
</comment>
<evidence type="ECO:0000313" key="26">
    <source>
        <dbReference type="Proteomes" id="UP000722485"/>
    </source>
</evidence>
<accession>A0A9P5HDM4</accession>
<dbReference type="Gene3D" id="3.40.50.1700">
    <property type="entry name" value="Glycoside hydrolase family 3 C-terminal domain"/>
    <property type="match status" value="1"/>
</dbReference>
<dbReference type="InterPro" id="IPR017853">
    <property type="entry name" value="GH"/>
</dbReference>
<comment type="subcellular location">
    <subcellularLocation>
        <location evidence="2">Secreted</location>
    </subcellularLocation>
</comment>
<dbReference type="FunFam" id="3.20.20.300:FF:000002">
    <property type="entry name" value="Probable beta-glucosidase"/>
    <property type="match status" value="1"/>
</dbReference>
<evidence type="ECO:0000256" key="8">
    <source>
        <dbReference type="ARBA" id="ARBA00022801"/>
    </source>
</evidence>
<keyword evidence="12" id="KW-0624">Polysaccharide degradation</keyword>
<evidence type="ECO:0000256" key="15">
    <source>
        <dbReference type="ARBA" id="ARBA00041276"/>
    </source>
</evidence>
<dbReference type="InterPro" id="IPR036881">
    <property type="entry name" value="Glyco_hydro_3_C_sf"/>
</dbReference>
<evidence type="ECO:0000256" key="20">
    <source>
        <dbReference type="ARBA" id="ARBA00083231"/>
    </source>
</evidence>
<protein>
    <recommendedName>
        <fullName evidence="18">Beta-glucosidase cel3A</fullName>
        <ecNumber evidence="5">3.2.1.21</ecNumber>
    </recommendedName>
    <alternativeName>
        <fullName evidence="15">Beta-D-glucoside glucohydrolase G</fullName>
    </alternativeName>
    <alternativeName>
        <fullName evidence="19">Beta-D-glucoside glucohydrolase cel3A</fullName>
    </alternativeName>
    <alternativeName>
        <fullName evidence="16">Cellobiase G</fullName>
    </alternativeName>
    <alternativeName>
        <fullName evidence="21">Cellobiase cel3A</fullName>
    </alternativeName>
    <alternativeName>
        <fullName evidence="17">Gentiobiase G</fullName>
    </alternativeName>
    <alternativeName>
        <fullName evidence="20">Gentiobiase cel3A</fullName>
    </alternativeName>
    <alternativeName>
        <fullName evidence="14">Probable beta-glucosidase G</fullName>
    </alternativeName>
</protein>
<evidence type="ECO:0000256" key="4">
    <source>
        <dbReference type="ARBA" id="ARBA00005336"/>
    </source>
</evidence>
<evidence type="ECO:0000256" key="13">
    <source>
        <dbReference type="ARBA" id="ARBA00024983"/>
    </source>
</evidence>
<dbReference type="GO" id="GO:0008422">
    <property type="term" value="F:beta-glucosidase activity"/>
    <property type="evidence" value="ECO:0007669"/>
    <property type="project" value="UniProtKB-EC"/>
</dbReference>
<keyword evidence="26" id="KW-1185">Reference proteome</keyword>
<evidence type="ECO:0000256" key="18">
    <source>
        <dbReference type="ARBA" id="ARBA00070030"/>
    </source>
</evidence>
<keyword evidence="10" id="KW-0119">Carbohydrate metabolism</keyword>
<evidence type="ECO:0000259" key="24">
    <source>
        <dbReference type="Pfam" id="PF14310"/>
    </source>
</evidence>
<feature type="domain" description="Glycoside hydrolase family 3 C-terminal" evidence="23">
    <location>
        <begin position="298"/>
        <end position="558"/>
    </location>
</feature>
<evidence type="ECO:0000259" key="23">
    <source>
        <dbReference type="Pfam" id="PF01915"/>
    </source>
</evidence>
<dbReference type="Gene3D" id="3.20.20.300">
    <property type="entry name" value="Glycoside hydrolase, family 3, N-terminal domain"/>
    <property type="match status" value="1"/>
</dbReference>
<evidence type="ECO:0000256" key="6">
    <source>
        <dbReference type="ARBA" id="ARBA00022525"/>
    </source>
</evidence>
<evidence type="ECO:0000256" key="21">
    <source>
        <dbReference type="ARBA" id="ARBA00083611"/>
    </source>
</evidence>
<dbReference type="InterPro" id="IPR002772">
    <property type="entry name" value="Glyco_hydro_3_C"/>
</dbReference>
<dbReference type="GO" id="GO:0005576">
    <property type="term" value="C:extracellular region"/>
    <property type="evidence" value="ECO:0007669"/>
    <property type="project" value="UniProtKB-SubCell"/>
</dbReference>
<dbReference type="InterPro" id="IPR050288">
    <property type="entry name" value="Cellulose_deg_GH3"/>
</dbReference>
<dbReference type="InterPro" id="IPR036962">
    <property type="entry name" value="Glyco_hydro_3_N_sf"/>
</dbReference>
<dbReference type="OrthoDB" id="416222at2759"/>
<dbReference type="EC" id="3.2.1.21" evidence="5"/>
<name>A0A9P5HDM4_9HYPO</name>
<dbReference type="InterPro" id="IPR013783">
    <property type="entry name" value="Ig-like_fold"/>
</dbReference>
<dbReference type="AlphaFoldDB" id="A0A9P5HDM4"/>
<evidence type="ECO:0000256" key="16">
    <source>
        <dbReference type="ARBA" id="ARBA00041601"/>
    </source>
</evidence>
<dbReference type="GO" id="GO:0009251">
    <property type="term" value="P:glucan catabolic process"/>
    <property type="evidence" value="ECO:0007669"/>
    <property type="project" value="TreeGrafter"/>
</dbReference>
<evidence type="ECO:0000256" key="1">
    <source>
        <dbReference type="ARBA" id="ARBA00000448"/>
    </source>
</evidence>
<comment type="pathway">
    <text evidence="3">Glycan metabolism; cellulose degradation.</text>
</comment>
<dbReference type="Pfam" id="PF01915">
    <property type="entry name" value="Glyco_hydro_3_C"/>
    <property type="match status" value="1"/>
</dbReference>
<comment type="similarity">
    <text evidence="4">Belongs to the glycosyl hydrolase 3 family.</text>
</comment>
<keyword evidence="8" id="KW-0378">Hydrolase</keyword>
<dbReference type="Pfam" id="PF14310">
    <property type="entry name" value="Fn3-like"/>
    <property type="match status" value="1"/>
</dbReference>
<dbReference type="PRINTS" id="PR00133">
    <property type="entry name" value="GLHYDRLASE3"/>
</dbReference>
<evidence type="ECO:0000313" key="25">
    <source>
        <dbReference type="EMBL" id="KAF7555596.1"/>
    </source>
</evidence>
<evidence type="ECO:0000256" key="5">
    <source>
        <dbReference type="ARBA" id="ARBA00012744"/>
    </source>
</evidence>
<dbReference type="EMBL" id="JAANBB010000019">
    <property type="protein sequence ID" value="KAF7555596.1"/>
    <property type="molecule type" value="Genomic_DNA"/>
</dbReference>
<keyword evidence="7" id="KW-0732">Signal</keyword>
<keyword evidence="11" id="KW-0326">Glycosidase</keyword>
<dbReference type="Gene3D" id="2.60.40.10">
    <property type="entry name" value="Immunoglobulins"/>
    <property type="match status" value="1"/>
</dbReference>
<comment type="function">
    <text evidence="13">Beta-glucosidases are one of a number of cellulolytic enzymes involved in the degradation of cellulosic biomass. Catalyzes the last step releasing glucose from the inhibitory cellobiose.</text>
</comment>
<evidence type="ECO:0000256" key="10">
    <source>
        <dbReference type="ARBA" id="ARBA00023277"/>
    </source>
</evidence>
<dbReference type="InterPro" id="IPR026891">
    <property type="entry name" value="Fn3-like"/>
</dbReference>
<sequence>MCYQDGPAGVRPALGNTQFPSGVTTAATWDVDLIYARSKAMGKEFYDLGIHVAMGMVTGGPLGRSPKGGRNWEGWYADPYGTGIASWHGVRGMLDAGVQTCSKHYILNEQETFSIYNASEQVPISSNVDDKTNHEVYLWAFAEAVRAGTTHVMCSYNSVNGTHSCANSESNNKLLKGELGFQGALISDWGGTWGTKPFAMGGLDVNMPGLGYGNILGPFFDKELYEHVSNGSISMSRLDDMVARALTPLFSTGQMDRPLPPTIINSVGIANWPEPAKYLNVQQKTTVELIRKIAADGTVLLKNTGSLPLRGPQTIAVIGQDAGPNILGIQGCGKLFRDCPILNNNGTLSLGGGSGYAWPHNLITPLDAIQAKALETQSLVQFVLDNTATDVIKKALTGSALPIGQPDVCIVFADRYMRENMDRNDLGLNIGNWTHSEDVILQTAANCNNTIVVLHVGGPVIVDAWIDNPNITAVVAPLFPGEQTGPSLVDILWGHVSPSGKLPFTIGKSESDYPPNTISQEHSVTPQANFTEKLLIDYRWFDAKSITPRFEFGFGLTYSTFEYRDIYVDSTSYSDKYAIQDTNEKFTGQKKGESIYDVLFTVSAKVKNTGDWVASEVAQLYVEFPKIENEPPRVLRGFTKLKDIHPGRKRTASFP</sequence>
<dbReference type="SUPFAM" id="SSF51445">
    <property type="entry name" value="(Trans)glycosidases"/>
    <property type="match status" value="1"/>
</dbReference>
<evidence type="ECO:0000256" key="17">
    <source>
        <dbReference type="ARBA" id="ARBA00041808"/>
    </source>
</evidence>
<evidence type="ECO:0000256" key="14">
    <source>
        <dbReference type="ARBA" id="ARBA00039579"/>
    </source>
</evidence>
<dbReference type="PANTHER" id="PTHR42715">
    <property type="entry name" value="BETA-GLUCOSIDASE"/>
    <property type="match status" value="1"/>
</dbReference>
<evidence type="ECO:0000256" key="9">
    <source>
        <dbReference type="ARBA" id="ARBA00023180"/>
    </source>
</evidence>
<evidence type="ECO:0000256" key="11">
    <source>
        <dbReference type="ARBA" id="ARBA00023295"/>
    </source>
</evidence>
<evidence type="ECO:0000256" key="19">
    <source>
        <dbReference type="ARBA" id="ARBA00078013"/>
    </source>
</evidence>
<feature type="domain" description="Fibronectin type III-like" evidence="24">
    <location>
        <begin position="616"/>
        <end position="654"/>
    </location>
</feature>
<dbReference type="InterPro" id="IPR001764">
    <property type="entry name" value="Glyco_hydro_3_N"/>
</dbReference>
<comment type="caution">
    <text evidence="25">The sequence shown here is derived from an EMBL/GenBank/DDBJ whole genome shotgun (WGS) entry which is preliminary data.</text>
</comment>
<evidence type="ECO:0000256" key="7">
    <source>
        <dbReference type="ARBA" id="ARBA00022729"/>
    </source>
</evidence>
<evidence type="ECO:0000256" key="2">
    <source>
        <dbReference type="ARBA" id="ARBA00004613"/>
    </source>
</evidence>
<dbReference type="Proteomes" id="UP000722485">
    <property type="component" value="Unassembled WGS sequence"/>
</dbReference>
<organism evidence="25 26">
    <name type="scientific">Cylindrodendrum hubeiense</name>
    <dbReference type="NCBI Taxonomy" id="595255"/>
    <lineage>
        <taxon>Eukaryota</taxon>
        <taxon>Fungi</taxon>
        <taxon>Dikarya</taxon>
        <taxon>Ascomycota</taxon>
        <taxon>Pezizomycotina</taxon>
        <taxon>Sordariomycetes</taxon>
        <taxon>Hypocreomycetidae</taxon>
        <taxon>Hypocreales</taxon>
        <taxon>Nectriaceae</taxon>
        <taxon>Cylindrodendrum</taxon>
    </lineage>
</organism>
<feature type="domain" description="Glycoside hydrolase family 3 N-terminal" evidence="22">
    <location>
        <begin position="8"/>
        <end position="246"/>
    </location>
</feature>
<proteinExistence type="inferred from homology"/>
<dbReference type="PANTHER" id="PTHR42715:SF12">
    <property type="entry name" value="BETA-GLUCOSIDASE G-RELATED"/>
    <property type="match status" value="1"/>
</dbReference>
<keyword evidence="9" id="KW-0325">Glycoprotein</keyword>
<reference evidence="25" key="1">
    <citation type="submission" date="2020-03" db="EMBL/GenBank/DDBJ databases">
        <title>Draft Genome Sequence of Cylindrodendrum hubeiense.</title>
        <authorList>
            <person name="Buettner E."/>
            <person name="Kellner H."/>
        </authorList>
    </citation>
    <scope>NUCLEOTIDE SEQUENCE</scope>
    <source>
        <strain evidence="25">IHI 201604</strain>
    </source>
</reference>